<organism evidence="9">
    <name type="scientific">uncultured Thermomicrobiales bacterium</name>
    <dbReference type="NCBI Taxonomy" id="1645740"/>
    <lineage>
        <taxon>Bacteria</taxon>
        <taxon>Pseudomonadati</taxon>
        <taxon>Thermomicrobiota</taxon>
        <taxon>Thermomicrobia</taxon>
        <taxon>Thermomicrobiales</taxon>
        <taxon>environmental samples</taxon>
    </lineage>
</organism>
<evidence type="ECO:0000313" key="9">
    <source>
        <dbReference type="EMBL" id="CAA9541331.1"/>
    </source>
</evidence>
<evidence type="ECO:0000256" key="5">
    <source>
        <dbReference type="ARBA" id="ARBA00022989"/>
    </source>
</evidence>
<sequence length="306" mass="32826">MIGYICRRLLWIAITLFGVSLLTFGMLFAGPTDAAQALSGARAQAASVELLRERLGLDRPVHEQYLTYLGGLVRGDLGESFYFGSPVAEALRERFPATAQLALTIFVLAVALGVPLGVVSAMRRGGVLDRGLMIAGLVAISIPSFLFGLLLLYAFAFRLRLFPVGGYGDPAHLVLPALTVALPWSAWYGIVLRSNMLDAASLDFARTAAAKGVGPWAVAWRHLLPNALLTVVTMLGMDLAGLLTGLALVEYVFGWPGIGWQALQAAQRFDVPMIMGSVLFGALLIGLANLVVDLVYGWLDPRVRIS</sequence>
<protein>
    <submittedName>
        <fullName evidence="9">Dipeptide transport system permease protein DppB</fullName>
    </submittedName>
</protein>
<dbReference type="Pfam" id="PF00528">
    <property type="entry name" value="BPD_transp_1"/>
    <property type="match status" value="1"/>
</dbReference>
<dbReference type="SUPFAM" id="SSF161098">
    <property type="entry name" value="MetI-like"/>
    <property type="match status" value="1"/>
</dbReference>
<feature type="transmembrane region" description="Helical" evidence="7">
    <location>
        <begin position="131"/>
        <end position="153"/>
    </location>
</feature>
<accession>A0A6J4U7X9</accession>
<dbReference type="InterPro" id="IPR045621">
    <property type="entry name" value="BPD_transp_1_N"/>
</dbReference>
<dbReference type="CDD" id="cd06261">
    <property type="entry name" value="TM_PBP2"/>
    <property type="match status" value="1"/>
</dbReference>
<keyword evidence="4 7" id="KW-0812">Transmembrane</keyword>
<dbReference type="PANTHER" id="PTHR43163">
    <property type="entry name" value="DIPEPTIDE TRANSPORT SYSTEM PERMEASE PROTEIN DPPB-RELATED"/>
    <property type="match status" value="1"/>
</dbReference>
<feature type="transmembrane region" description="Helical" evidence="7">
    <location>
        <begin position="173"/>
        <end position="192"/>
    </location>
</feature>
<dbReference type="AlphaFoldDB" id="A0A6J4U7X9"/>
<comment type="similarity">
    <text evidence="7">Belongs to the binding-protein-dependent transport system permease family.</text>
</comment>
<dbReference type="InterPro" id="IPR035906">
    <property type="entry name" value="MetI-like_sf"/>
</dbReference>
<keyword evidence="6 7" id="KW-0472">Membrane</keyword>
<feature type="transmembrane region" description="Helical" evidence="7">
    <location>
        <begin position="227"/>
        <end position="253"/>
    </location>
</feature>
<dbReference type="EMBL" id="CADCWF010000045">
    <property type="protein sequence ID" value="CAA9541331.1"/>
    <property type="molecule type" value="Genomic_DNA"/>
</dbReference>
<reference evidence="9" key="1">
    <citation type="submission" date="2020-02" db="EMBL/GenBank/DDBJ databases">
        <authorList>
            <person name="Meier V. D."/>
        </authorList>
    </citation>
    <scope>NUCLEOTIDE SEQUENCE</scope>
    <source>
        <strain evidence="9">AVDCRST_MAG59</strain>
    </source>
</reference>
<feature type="domain" description="ABC transmembrane type-1" evidence="8">
    <location>
        <begin position="95"/>
        <end position="296"/>
    </location>
</feature>
<evidence type="ECO:0000256" key="2">
    <source>
        <dbReference type="ARBA" id="ARBA00022448"/>
    </source>
</evidence>
<dbReference type="Gene3D" id="1.10.3720.10">
    <property type="entry name" value="MetI-like"/>
    <property type="match status" value="1"/>
</dbReference>
<keyword evidence="3" id="KW-1003">Cell membrane</keyword>
<keyword evidence="5 7" id="KW-1133">Transmembrane helix</keyword>
<feature type="transmembrane region" description="Helical" evidence="7">
    <location>
        <begin position="273"/>
        <end position="299"/>
    </location>
</feature>
<dbReference type="InterPro" id="IPR000515">
    <property type="entry name" value="MetI-like"/>
</dbReference>
<keyword evidence="2 7" id="KW-0813">Transport</keyword>
<feature type="transmembrane region" description="Helical" evidence="7">
    <location>
        <begin position="101"/>
        <end position="119"/>
    </location>
</feature>
<evidence type="ECO:0000256" key="1">
    <source>
        <dbReference type="ARBA" id="ARBA00004651"/>
    </source>
</evidence>
<dbReference type="PANTHER" id="PTHR43163:SF6">
    <property type="entry name" value="DIPEPTIDE TRANSPORT SYSTEM PERMEASE PROTEIN DPPB-RELATED"/>
    <property type="match status" value="1"/>
</dbReference>
<dbReference type="Pfam" id="PF19300">
    <property type="entry name" value="BPD_transp_1_N"/>
    <property type="match status" value="1"/>
</dbReference>
<evidence type="ECO:0000259" key="8">
    <source>
        <dbReference type="PROSITE" id="PS50928"/>
    </source>
</evidence>
<gene>
    <name evidence="9" type="ORF">AVDCRST_MAG59-858</name>
</gene>
<dbReference type="PROSITE" id="PS50928">
    <property type="entry name" value="ABC_TM1"/>
    <property type="match status" value="1"/>
</dbReference>
<evidence type="ECO:0000256" key="7">
    <source>
        <dbReference type="RuleBase" id="RU363032"/>
    </source>
</evidence>
<comment type="subcellular location">
    <subcellularLocation>
        <location evidence="1 7">Cell membrane</location>
        <topology evidence="1 7">Multi-pass membrane protein</topology>
    </subcellularLocation>
</comment>
<evidence type="ECO:0000256" key="6">
    <source>
        <dbReference type="ARBA" id="ARBA00023136"/>
    </source>
</evidence>
<dbReference type="GO" id="GO:0005886">
    <property type="term" value="C:plasma membrane"/>
    <property type="evidence" value="ECO:0007669"/>
    <property type="project" value="UniProtKB-SubCell"/>
</dbReference>
<dbReference type="GO" id="GO:0055085">
    <property type="term" value="P:transmembrane transport"/>
    <property type="evidence" value="ECO:0007669"/>
    <property type="project" value="InterPro"/>
</dbReference>
<evidence type="ECO:0000256" key="3">
    <source>
        <dbReference type="ARBA" id="ARBA00022475"/>
    </source>
</evidence>
<evidence type="ECO:0000256" key="4">
    <source>
        <dbReference type="ARBA" id="ARBA00022692"/>
    </source>
</evidence>
<proteinExistence type="inferred from homology"/>
<name>A0A6J4U7X9_9BACT</name>